<gene>
    <name evidence="1" type="ORF">J0A66_04660</name>
</gene>
<evidence type="ECO:0000313" key="1">
    <source>
        <dbReference type="EMBL" id="MBN7824513.1"/>
    </source>
</evidence>
<accession>A0A939DL63</accession>
<evidence type="ECO:0000313" key="2">
    <source>
        <dbReference type="Proteomes" id="UP000664654"/>
    </source>
</evidence>
<proteinExistence type="predicted"/>
<comment type="caution">
    <text evidence="1">The sequence shown here is derived from an EMBL/GenBank/DDBJ whole genome shotgun (WGS) entry which is preliminary data.</text>
</comment>
<dbReference type="Proteomes" id="UP000664654">
    <property type="component" value="Unassembled WGS sequence"/>
</dbReference>
<reference evidence="1" key="1">
    <citation type="submission" date="2021-03" db="EMBL/GenBank/DDBJ databases">
        <title>novel species isolated from a fishpond in China.</title>
        <authorList>
            <person name="Lu H."/>
            <person name="Cai Z."/>
        </authorList>
    </citation>
    <scope>NUCLEOTIDE SEQUENCE</scope>
    <source>
        <strain evidence="1">JCM 30855</strain>
    </source>
</reference>
<keyword evidence="2" id="KW-1185">Reference proteome</keyword>
<organism evidence="1 2">
    <name type="scientific">Bowmanella dokdonensis</name>
    <dbReference type="NCBI Taxonomy" id="751969"/>
    <lineage>
        <taxon>Bacteria</taxon>
        <taxon>Pseudomonadati</taxon>
        <taxon>Pseudomonadota</taxon>
        <taxon>Gammaproteobacteria</taxon>
        <taxon>Alteromonadales</taxon>
        <taxon>Alteromonadaceae</taxon>
        <taxon>Bowmanella</taxon>
    </lineage>
</organism>
<sequence length="128" mass="14680">MAHIHSINPQARTAGLLEMSIHQGAQLRSLMQQFVQQGKWIYLLADGLRFKKAEAHAMQLSCPDSRQTVEWLEKLITAGKTCALFVEDLMIDEVNRKRLEQLCQQFGVTLIKLNKKKDLDSKLVYGPW</sequence>
<dbReference type="EMBL" id="JAFKCV010000002">
    <property type="protein sequence ID" value="MBN7824513.1"/>
    <property type="molecule type" value="Genomic_DNA"/>
</dbReference>
<name>A0A939DL63_9ALTE</name>
<dbReference type="AlphaFoldDB" id="A0A939DL63"/>
<dbReference type="RefSeq" id="WP_206572618.1">
    <property type="nucleotide sequence ID" value="NZ_JAFKCV010000002.1"/>
</dbReference>
<protein>
    <submittedName>
        <fullName evidence="1">Uncharacterized protein</fullName>
    </submittedName>
</protein>